<accession>A0A1I3R3Z6</accession>
<dbReference type="EMBL" id="FOQU01000007">
    <property type="protein sequence ID" value="SFJ40409.1"/>
    <property type="molecule type" value="Genomic_DNA"/>
</dbReference>
<evidence type="ECO:0000313" key="1">
    <source>
        <dbReference type="EMBL" id="SFJ40409.1"/>
    </source>
</evidence>
<reference evidence="1 2" key="1">
    <citation type="submission" date="2016-10" db="EMBL/GenBank/DDBJ databases">
        <authorList>
            <person name="de Groot N.N."/>
        </authorList>
    </citation>
    <scope>NUCLEOTIDE SEQUENCE [LARGE SCALE GENOMIC DNA]</scope>
    <source>
        <strain evidence="1 2">LMG 23650</strain>
    </source>
</reference>
<organism evidence="1 2">
    <name type="scientific">Paraburkholderia megapolitana</name>
    <dbReference type="NCBI Taxonomy" id="420953"/>
    <lineage>
        <taxon>Bacteria</taxon>
        <taxon>Pseudomonadati</taxon>
        <taxon>Pseudomonadota</taxon>
        <taxon>Betaproteobacteria</taxon>
        <taxon>Burkholderiales</taxon>
        <taxon>Burkholderiaceae</taxon>
        <taxon>Paraburkholderia</taxon>
    </lineage>
</organism>
<dbReference type="Proteomes" id="UP000199548">
    <property type="component" value="Unassembled WGS sequence"/>
</dbReference>
<dbReference type="AlphaFoldDB" id="A0A1I3R3Z6"/>
<proteinExistence type="predicted"/>
<keyword evidence="2" id="KW-1185">Reference proteome</keyword>
<evidence type="ECO:0000313" key="2">
    <source>
        <dbReference type="Proteomes" id="UP000199548"/>
    </source>
</evidence>
<dbReference type="STRING" id="420953.SAMN05192543_1075"/>
<gene>
    <name evidence="1" type="ORF">SAMN05192543_1075</name>
</gene>
<name>A0A1I3R3Z6_9BURK</name>
<protein>
    <submittedName>
        <fullName evidence="1">Uncharacterized protein</fullName>
    </submittedName>
</protein>
<sequence>MLEPFIKIQQPFGLALPEGIQSYLIGLEDEVGIDISGLRQRANLSGSTLL</sequence>